<evidence type="ECO:0000313" key="2">
    <source>
        <dbReference type="Proteomes" id="UP000054988"/>
    </source>
</evidence>
<dbReference type="EMBL" id="LATX01002134">
    <property type="protein sequence ID" value="KTB33804.1"/>
    <property type="molecule type" value="Genomic_DNA"/>
</dbReference>
<proteinExistence type="predicted"/>
<protein>
    <submittedName>
        <fullName evidence="1">Uncharacterized protein</fullName>
    </submittedName>
</protein>
<organism evidence="1 2">
    <name type="scientific">Moniliophthora roreri</name>
    <name type="common">Frosty pod rot fungus</name>
    <name type="synonym">Monilia roreri</name>
    <dbReference type="NCBI Taxonomy" id="221103"/>
    <lineage>
        <taxon>Eukaryota</taxon>
        <taxon>Fungi</taxon>
        <taxon>Dikarya</taxon>
        <taxon>Basidiomycota</taxon>
        <taxon>Agaricomycotina</taxon>
        <taxon>Agaricomycetes</taxon>
        <taxon>Agaricomycetidae</taxon>
        <taxon>Agaricales</taxon>
        <taxon>Marasmiineae</taxon>
        <taxon>Marasmiaceae</taxon>
        <taxon>Moniliophthora</taxon>
    </lineage>
</organism>
<evidence type="ECO:0000313" key="1">
    <source>
        <dbReference type="EMBL" id="KTB33804.1"/>
    </source>
</evidence>
<dbReference type="Proteomes" id="UP000054988">
    <property type="component" value="Unassembled WGS sequence"/>
</dbReference>
<gene>
    <name evidence="1" type="ORF">WG66_13615</name>
</gene>
<dbReference type="AlphaFoldDB" id="A0A0W0FBS6"/>
<comment type="caution">
    <text evidence="1">The sequence shown here is derived from an EMBL/GenBank/DDBJ whole genome shotgun (WGS) entry which is preliminary data.</text>
</comment>
<reference evidence="1 2" key="1">
    <citation type="submission" date="2015-12" db="EMBL/GenBank/DDBJ databases">
        <title>Draft genome sequence of Moniliophthora roreri, the causal agent of frosty pod rot of cacao.</title>
        <authorList>
            <person name="Aime M.C."/>
            <person name="Diaz-Valderrama J.R."/>
            <person name="Kijpornyongpan T."/>
            <person name="Phillips-Mora W."/>
        </authorList>
    </citation>
    <scope>NUCLEOTIDE SEQUENCE [LARGE SCALE GENOMIC DNA]</scope>
    <source>
        <strain evidence="1 2">MCA 2952</strain>
    </source>
</reference>
<name>A0A0W0FBS6_MONRR</name>
<sequence length="64" mass="6842">MAQAGSYPARTQFGNWKAKYPGQVLAQQQQRQLYPKLPDALYAELGFGYPRGSGAGTDAGTGCC</sequence>
<accession>A0A0W0FBS6</accession>